<evidence type="ECO:0000256" key="9">
    <source>
        <dbReference type="ARBA" id="ARBA00046286"/>
    </source>
</evidence>
<keyword evidence="4 10" id="KW-0602">Photosynthesis</keyword>
<geneLocation type="chloroplast" evidence="11"/>
<dbReference type="AlphaFoldDB" id="A0A1Z1M9M5"/>
<keyword evidence="7 10" id="KW-0793">Thylakoid</keyword>
<feature type="transmembrane region" description="Helical" evidence="10">
    <location>
        <begin position="18"/>
        <end position="40"/>
    </location>
</feature>
<keyword evidence="11" id="KW-0150">Chloroplast</keyword>
<evidence type="ECO:0000256" key="5">
    <source>
        <dbReference type="ARBA" id="ARBA00022692"/>
    </source>
</evidence>
<comment type="similarity">
    <text evidence="2 10">Belongs to the Ycf4 family.</text>
</comment>
<keyword evidence="5 10" id="KW-0812">Transmembrane</keyword>
<accession>A0A1Z1M9M5</accession>
<dbReference type="InterPro" id="IPR003359">
    <property type="entry name" value="PSI_Ycf4_assembly"/>
</dbReference>
<dbReference type="PANTHER" id="PTHR33288:SF4">
    <property type="entry name" value="PHOTOSYSTEM I ASSEMBLY PROTEIN YCF4"/>
    <property type="match status" value="1"/>
</dbReference>
<feature type="transmembrane region" description="Helical" evidence="10">
    <location>
        <begin position="52"/>
        <end position="78"/>
    </location>
</feature>
<dbReference type="HAMAP" id="MF_00437">
    <property type="entry name" value="Ycf4"/>
    <property type="match status" value="1"/>
</dbReference>
<evidence type="ECO:0000256" key="4">
    <source>
        <dbReference type="ARBA" id="ARBA00022531"/>
    </source>
</evidence>
<keyword evidence="8 10" id="KW-0472">Membrane</keyword>
<evidence type="ECO:0000256" key="10">
    <source>
        <dbReference type="HAMAP-Rule" id="MF_00437"/>
    </source>
</evidence>
<protein>
    <recommendedName>
        <fullName evidence="3 10">Photosystem I assembly protein Ycf4</fullName>
    </recommendedName>
</protein>
<name>A0A1Z1M9M5_RHOCN</name>
<evidence type="ECO:0000256" key="1">
    <source>
        <dbReference type="ARBA" id="ARBA00002862"/>
    </source>
</evidence>
<keyword evidence="11" id="KW-0934">Plastid</keyword>
<gene>
    <name evidence="10 11" type="primary">ycf4</name>
</gene>
<dbReference type="GeneID" id="33355915"/>
<dbReference type="NCBIfam" id="NF002712">
    <property type="entry name" value="PRK02542.1"/>
    <property type="match status" value="1"/>
</dbReference>
<evidence type="ECO:0000256" key="8">
    <source>
        <dbReference type="ARBA" id="ARBA00023136"/>
    </source>
</evidence>
<dbReference type="GO" id="GO:0009535">
    <property type="term" value="C:chloroplast thylakoid membrane"/>
    <property type="evidence" value="ECO:0007669"/>
    <property type="project" value="UniProtKB-SubCell"/>
</dbReference>
<evidence type="ECO:0000256" key="6">
    <source>
        <dbReference type="ARBA" id="ARBA00022989"/>
    </source>
</evidence>
<dbReference type="EMBL" id="MF101424">
    <property type="protein sequence ID" value="ARW62669.1"/>
    <property type="molecule type" value="Genomic_DNA"/>
</dbReference>
<dbReference type="GO" id="GO:0009522">
    <property type="term" value="C:photosystem I"/>
    <property type="evidence" value="ECO:0007669"/>
    <property type="project" value="InterPro"/>
</dbReference>
<comment type="subcellular location">
    <subcellularLocation>
        <location evidence="9">Plastid thylakoid membrane</location>
        <topology evidence="9">Multi-pass membrane protein</topology>
    </subcellularLocation>
    <subcellularLocation>
        <location evidence="10">Plastid</location>
        <location evidence="10">Chloroplast thylakoid membrane</location>
        <topology evidence="10">Multi-pass membrane protein</topology>
    </subcellularLocation>
</comment>
<evidence type="ECO:0000313" key="11">
    <source>
        <dbReference type="EMBL" id="ARW62669.1"/>
    </source>
</evidence>
<organism evidence="11">
    <name type="scientific">Rhodomela confervoides</name>
    <name type="common">Red alga</name>
    <dbReference type="NCBI Taxonomy" id="35163"/>
    <lineage>
        <taxon>Eukaryota</taxon>
        <taxon>Rhodophyta</taxon>
        <taxon>Florideophyceae</taxon>
        <taxon>Rhodymeniophycidae</taxon>
        <taxon>Ceramiales</taxon>
        <taxon>Rhodomelaceae</taxon>
        <taxon>Rhodomela</taxon>
    </lineage>
</organism>
<dbReference type="RefSeq" id="YP_009394107.1">
    <property type="nucleotide sequence ID" value="NC_035271.1"/>
</dbReference>
<evidence type="ECO:0000256" key="2">
    <source>
        <dbReference type="ARBA" id="ARBA00008198"/>
    </source>
</evidence>
<dbReference type="Pfam" id="PF02392">
    <property type="entry name" value="Ycf4"/>
    <property type="match status" value="1"/>
</dbReference>
<comment type="function">
    <text evidence="1 10">Seems to be required for the assembly of the photosystem I complex.</text>
</comment>
<evidence type="ECO:0000256" key="3">
    <source>
        <dbReference type="ARBA" id="ARBA00015395"/>
    </source>
</evidence>
<proteinExistence type="inferred from homology"/>
<reference evidence="11" key="1">
    <citation type="journal article" date="2017" name="J. Phycol.">
        <title>Analysis of chloroplast genomes and a supermatrix inform reclassification of the Rhodomelaceae (Rhodophyta).</title>
        <authorList>
            <person name="Diaz-Tapia P."/>
            <person name="Maggs C.A."/>
            <person name="West J.A."/>
            <person name="Verbruggen H."/>
        </authorList>
    </citation>
    <scope>NUCLEOTIDE SEQUENCE</scope>
    <source>
        <strain evidence="11">PD508</strain>
    </source>
</reference>
<dbReference type="PANTHER" id="PTHR33288">
    <property type="match status" value="1"/>
</dbReference>
<evidence type="ECO:0000256" key="7">
    <source>
        <dbReference type="ARBA" id="ARBA00023078"/>
    </source>
</evidence>
<sequence length="181" mass="20800">MNQIKTEKILGSRRFSNYWWATIVLLGGISFFLVGICSYFKIESSYWLSNSSLLFIPQGAIMTFYGMTGILISLFLWYTIILDVGSGYNEFNNKIGLITIFRLGFPGKNRILKLEYKVKEVSSIKINIKEGLSPKREIYLKTKDMREIPLTKVGEPISLYDIEKKAQEISNFLKINVEGIE</sequence>
<keyword evidence="6 10" id="KW-1133">Transmembrane helix</keyword>
<dbReference type="GO" id="GO:0015979">
    <property type="term" value="P:photosynthesis"/>
    <property type="evidence" value="ECO:0007669"/>
    <property type="project" value="UniProtKB-UniRule"/>
</dbReference>